<comment type="catalytic activity">
    <reaction evidence="3">
        <text>guanosine + phosphate = alpha-D-ribose 1-phosphate + guanine</text>
        <dbReference type="Rhea" id="RHEA:13233"/>
        <dbReference type="ChEBI" id="CHEBI:16235"/>
        <dbReference type="ChEBI" id="CHEBI:16750"/>
        <dbReference type="ChEBI" id="CHEBI:43474"/>
        <dbReference type="ChEBI" id="CHEBI:57720"/>
        <dbReference type="EC" id="2.4.2.1"/>
    </reaction>
</comment>
<keyword evidence="4" id="KW-0614">Plasmid</keyword>
<dbReference type="InterPro" id="IPR009664">
    <property type="entry name" value="Ppnp"/>
</dbReference>
<sequence length="93" mass="10117">MIKENSYFEGQVKSLGFVSSGDTSSVGVMAKGEYTFTTQAPEKMTVIKGQLTVKLPGSVSWQTFSAGQSFEVPGDDKFLVQVEVDSAYLCDYL</sequence>
<name>A0AB39HEN5_9VIBR</name>
<reference evidence="4" key="1">
    <citation type="submission" date="2024-07" db="EMBL/GenBank/DDBJ databases">
        <title>Genome Analysis of a Potential Novel Vibrio Species Secreting pH- and Thermo-stable Alginate Lyase and its Application in Producing Alginate Oligosaccharides.</title>
        <authorList>
            <person name="Huang H."/>
            <person name="Bao K."/>
        </authorList>
    </citation>
    <scope>NUCLEOTIDE SEQUENCE</scope>
    <source>
        <strain evidence="4">HB236076</strain>
        <plasmid evidence="4">p-HB236076</plasmid>
    </source>
</reference>
<accession>A0AB39HEN5</accession>
<dbReference type="GO" id="GO:0016154">
    <property type="term" value="F:pyrimidine-nucleoside phosphorylase activity"/>
    <property type="evidence" value="ECO:0007669"/>
    <property type="project" value="UniProtKB-UniRule"/>
</dbReference>
<dbReference type="KEGG" id="vih:AB0763_15820"/>
<dbReference type="RefSeq" id="WP_306099414.1">
    <property type="nucleotide sequence ID" value="NZ_CP162602.1"/>
</dbReference>
<dbReference type="GO" id="GO:0005829">
    <property type="term" value="C:cytosol"/>
    <property type="evidence" value="ECO:0007669"/>
    <property type="project" value="TreeGrafter"/>
</dbReference>
<organism evidence="4">
    <name type="scientific">Vibrio sp. HB236076</name>
    <dbReference type="NCBI Taxonomy" id="3232307"/>
    <lineage>
        <taxon>Bacteria</taxon>
        <taxon>Pseudomonadati</taxon>
        <taxon>Pseudomonadota</taxon>
        <taxon>Gammaproteobacteria</taxon>
        <taxon>Vibrionales</taxon>
        <taxon>Vibrionaceae</taxon>
        <taxon>Vibrio</taxon>
    </lineage>
</organism>
<keyword evidence="2 3" id="KW-0808">Transferase</keyword>
<dbReference type="EC" id="2.4.2.2" evidence="3"/>
<dbReference type="Gene3D" id="2.60.120.10">
    <property type="entry name" value="Jelly Rolls"/>
    <property type="match status" value="1"/>
</dbReference>
<evidence type="ECO:0000256" key="1">
    <source>
        <dbReference type="ARBA" id="ARBA00022676"/>
    </source>
</evidence>
<dbReference type="EC" id="2.4.2.1" evidence="3"/>
<dbReference type="FunFam" id="2.60.120.10:FF:000016">
    <property type="entry name" value="Pyrimidine/purine nucleoside phosphorylase"/>
    <property type="match status" value="1"/>
</dbReference>
<dbReference type="EMBL" id="CP162602">
    <property type="protein sequence ID" value="XDK26509.1"/>
    <property type="molecule type" value="Genomic_DNA"/>
</dbReference>
<comment type="catalytic activity">
    <reaction evidence="3">
        <text>xanthosine + phosphate = alpha-D-ribose 1-phosphate + xanthine</text>
        <dbReference type="Rhea" id="RHEA:27638"/>
        <dbReference type="ChEBI" id="CHEBI:17712"/>
        <dbReference type="ChEBI" id="CHEBI:18107"/>
        <dbReference type="ChEBI" id="CHEBI:43474"/>
        <dbReference type="ChEBI" id="CHEBI:57720"/>
        <dbReference type="EC" id="2.4.2.1"/>
    </reaction>
</comment>
<keyword evidence="1 3" id="KW-0328">Glycosyltransferase</keyword>
<comment type="catalytic activity">
    <reaction evidence="3">
        <text>thymidine + phosphate = 2-deoxy-alpha-D-ribose 1-phosphate + thymine</text>
        <dbReference type="Rhea" id="RHEA:16037"/>
        <dbReference type="ChEBI" id="CHEBI:17748"/>
        <dbReference type="ChEBI" id="CHEBI:17821"/>
        <dbReference type="ChEBI" id="CHEBI:43474"/>
        <dbReference type="ChEBI" id="CHEBI:57259"/>
        <dbReference type="EC" id="2.4.2.2"/>
    </reaction>
</comment>
<dbReference type="InterPro" id="IPR011051">
    <property type="entry name" value="RmlC_Cupin_sf"/>
</dbReference>
<dbReference type="SUPFAM" id="SSF51182">
    <property type="entry name" value="RmlC-like cupins"/>
    <property type="match status" value="1"/>
</dbReference>
<dbReference type="GO" id="GO:0004731">
    <property type="term" value="F:purine-nucleoside phosphorylase activity"/>
    <property type="evidence" value="ECO:0007669"/>
    <property type="project" value="UniProtKB-UniRule"/>
</dbReference>
<comment type="catalytic activity">
    <reaction evidence="3">
        <text>adenosine + phosphate = alpha-D-ribose 1-phosphate + adenine</text>
        <dbReference type="Rhea" id="RHEA:27642"/>
        <dbReference type="ChEBI" id="CHEBI:16335"/>
        <dbReference type="ChEBI" id="CHEBI:16708"/>
        <dbReference type="ChEBI" id="CHEBI:43474"/>
        <dbReference type="ChEBI" id="CHEBI:57720"/>
        <dbReference type="EC" id="2.4.2.1"/>
    </reaction>
</comment>
<geneLocation type="plasmid" evidence="4">
    <name>p-HB236076</name>
</geneLocation>
<protein>
    <recommendedName>
        <fullName evidence="3">Pyrimidine/purine nucleoside phosphorylase</fullName>
        <ecNumber evidence="3">2.4.2.1</ecNumber>
        <ecNumber evidence="3">2.4.2.2</ecNumber>
    </recommendedName>
    <alternativeName>
        <fullName evidence="3">Adenosine phosphorylase</fullName>
    </alternativeName>
    <alternativeName>
        <fullName evidence="3">Cytidine phosphorylase</fullName>
    </alternativeName>
    <alternativeName>
        <fullName evidence="3">Guanosine phosphorylase</fullName>
    </alternativeName>
    <alternativeName>
        <fullName evidence="3">Inosine phosphorylase</fullName>
    </alternativeName>
    <alternativeName>
        <fullName evidence="3">Thymidine phosphorylase</fullName>
    </alternativeName>
    <alternativeName>
        <fullName evidence="3">Uridine phosphorylase</fullName>
    </alternativeName>
    <alternativeName>
        <fullName evidence="3">Xanthosine phosphorylase</fullName>
    </alternativeName>
</protein>
<comment type="similarity">
    <text evidence="3">Belongs to the nucleoside phosphorylase PpnP family.</text>
</comment>
<dbReference type="Pfam" id="PF06865">
    <property type="entry name" value="Ppnp"/>
    <property type="match status" value="1"/>
</dbReference>
<comment type="catalytic activity">
    <reaction evidence="3">
        <text>a purine D-ribonucleoside + phosphate = a purine nucleobase + alpha-D-ribose 1-phosphate</text>
        <dbReference type="Rhea" id="RHEA:19805"/>
        <dbReference type="ChEBI" id="CHEBI:26386"/>
        <dbReference type="ChEBI" id="CHEBI:43474"/>
        <dbReference type="ChEBI" id="CHEBI:57720"/>
        <dbReference type="ChEBI" id="CHEBI:142355"/>
        <dbReference type="EC" id="2.4.2.1"/>
    </reaction>
</comment>
<evidence type="ECO:0000256" key="3">
    <source>
        <dbReference type="HAMAP-Rule" id="MF_01537"/>
    </source>
</evidence>
<comment type="catalytic activity">
    <reaction evidence="3">
        <text>cytidine + phosphate = cytosine + alpha-D-ribose 1-phosphate</text>
        <dbReference type="Rhea" id="RHEA:52540"/>
        <dbReference type="ChEBI" id="CHEBI:16040"/>
        <dbReference type="ChEBI" id="CHEBI:17562"/>
        <dbReference type="ChEBI" id="CHEBI:43474"/>
        <dbReference type="ChEBI" id="CHEBI:57720"/>
        <dbReference type="EC" id="2.4.2.2"/>
    </reaction>
</comment>
<evidence type="ECO:0000313" key="4">
    <source>
        <dbReference type="EMBL" id="XDK26509.1"/>
    </source>
</evidence>
<dbReference type="PANTHER" id="PTHR36540:SF1">
    <property type="entry name" value="PYRIMIDINE_PURINE NUCLEOSIDE PHOSPHORYLASE"/>
    <property type="match status" value="1"/>
</dbReference>
<comment type="catalytic activity">
    <reaction evidence="3">
        <text>inosine + phosphate = alpha-D-ribose 1-phosphate + hypoxanthine</text>
        <dbReference type="Rhea" id="RHEA:27646"/>
        <dbReference type="ChEBI" id="CHEBI:17368"/>
        <dbReference type="ChEBI" id="CHEBI:17596"/>
        <dbReference type="ChEBI" id="CHEBI:43474"/>
        <dbReference type="ChEBI" id="CHEBI:57720"/>
        <dbReference type="EC" id="2.4.2.1"/>
    </reaction>
</comment>
<proteinExistence type="inferred from homology"/>
<comment type="function">
    <text evidence="3">Catalyzes the phosphorolysis of diverse nucleosides, yielding D-ribose 1-phosphate and the respective free bases. Can use uridine, adenosine, guanosine, cytidine, thymidine, inosine and xanthosine as substrates. Also catalyzes the reverse reactions.</text>
</comment>
<dbReference type="InterPro" id="IPR014710">
    <property type="entry name" value="RmlC-like_jellyroll"/>
</dbReference>
<dbReference type="HAMAP" id="MF_01537">
    <property type="entry name" value="Nucleos_phosphorylase_PpnP"/>
    <property type="match status" value="1"/>
</dbReference>
<evidence type="ECO:0000256" key="2">
    <source>
        <dbReference type="ARBA" id="ARBA00022679"/>
    </source>
</evidence>
<comment type="catalytic activity">
    <reaction evidence="3">
        <text>uridine + phosphate = alpha-D-ribose 1-phosphate + uracil</text>
        <dbReference type="Rhea" id="RHEA:24388"/>
        <dbReference type="ChEBI" id="CHEBI:16704"/>
        <dbReference type="ChEBI" id="CHEBI:17568"/>
        <dbReference type="ChEBI" id="CHEBI:43474"/>
        <dbReference type="ChEBI" id="CHEBI:57720"/>
        <dbReference type="EC" id="2.4.2.2"/>
    </reaction>
</comment>
<dbReference type="AlphaFoldDB" id="A0AB39HEN5"/>
<dbReference type="PANTHER" id="PTHR36540">
    <property type="entry name" value="PYRIMIDINE/PURINE NUCLEOSIDE PHOSPHORYLASE"/>
    <property type="match status" value="1"/>
</dbReference>
<gene>
    <name evidence="3" type="primary">ppnP</name>
    <name evidence="4" type="ORF">AB0763_15820</name>
</gene>